<keyword evidence="11" id="KW-0282">Flagellum</keyword>
<keyword evidence="8" id="KW-0966">Cell projection</keyword>
<dbReference type="PANTHER" id="PTHR21532:SF0">
    <property type="entry name" value="CILIA- AND FLAGELLA-ASSOCIATED PROTEIN 36"/>
    <property type="match status" value="1"/>
</dbReference>
<dbReference type="InterPro" id="IPR042541">
    <property type="entry name" value="BART_sf"/>
</dbReference>
<keyword evidence="7" id="KW-0969">Cilium</keyword>
<organism evidence="11 12">
    <name type="scientific">Bagarius yarrelli</name>
    <name type="common">Goonch</name>
    <name type="synonym">Bagrus yarrelli</name>
    <dbReference type="NCBI Taxonomy" id="175774"/>
    <lineage>
        <taxon>Eukaryota</taxon>
        <taxon>Metazoa</taxon>
        <taxon>Chordata</taxon>
        <taxon>Craniata</taxon>
        <taxon>Vertebrata</taxon>
        <taxon>Euteleostomi</taxon>
        <taxon>Actinopterygii</taxon>
        <taxon>Neopterygii</taxon>
        <taxon>Teleostei</taxon>
        <taxon>Ostariophysi</taxon>
        <taxon>Siluriformes</taxon>
        <taxon>Sisoridae</taxon>
        <taxon>Sisorinae</taxon>
        <taxon>Bagarius</taxon>
    </lineage>
</organism>
<dbReference type="GO" id="GO:0097546">
    <property type="term" value="C:ciliary base"/>
    <property type="evidence" value="ECO:0007669"/>
    <property type="project" value="TreeGrafter"/>
</dbReference>
<evidence type="ECO:0000256" key="3">
    <source>
        <dbReference type="ARBA" id="ARBA00007460"/>
    </source>
</evidence>
<dbReference type="OrthoDB" id="272687at2759"/>
<proteinExistence type="inferred from homology"/>
<dbReference type="Pfam" id="PF11527">
    <property type="entry name" value="ARL2_Bind_BART"/>
    <property type="match status" value="1"/>
</dbReference>
<evidence type="ECO:0000256" key="8">
    <source>
        <dbReference type="ARBA" id="ARBA00023273"/>
    </source>
</evidence>
<dbReference type="InterPro" id="IPR038888">
    <property type="entry name" value="CFAP36"/>
</dbReference>
<dbReference type="GO" id="GO:0005930">
    <property type="term" value="C:axoneme"/>
    <property type="evidence" value="ECO:0007669"/>
    <property type="project" value="TreeGrafter"/>
</dbReference>
<evidence type="ECO:0000256" key="6">
    <source>
        <dbReference type="ARBA" id="ARBA00023054"/>
    </source>
</evidence>
<protein>
    <recommendedName>
        <fullName evidence="4">Cilia- and flagella-associated protein 36</fullName>
    </recommendedName>
    <alternativeName>
        <fullName evidence="9">Coiled-coil domain-containing protein 104</fullName>
    </alternativeName>
</protein>
<comment type="subcellular location">
    <subcellularLocation>
        <location evidence="1">Cell projection</location>
        <location evidence="1">Cilium</location>
    </subcellularLocation>
    <subcellularLocation>
        <location evidence="2">Cytoplasm</location>
    </subcellularLocation>
</comment>
<evidence type="ECO:0000256" key="1">
    <source>
        <dbReference type="ARBA" id="ARBA00004138"/>
    </source>
</evidence>
<dbReference type="Gene3D" id="1.20.1520.10">
    <property type="entry name" value="ADP-ribosylation factor-like 2-binding protein, domain"/>
    <property type="match status" value="1"/>
</dbReference>
<dbReference type="InterPro" id="IPR023379">
    <property type="entry name" value="BART_dom"/>
</dbReference>
<dbReference type="EMBL" id="VCAZ01000062">
    <property type="protein sequence ID" value="TSN95646.1"/>
    <property type="molecule type" value="Genomic_DNA"/>
</dbReference>
<evidence type="ECO:0000256" key="9">
    <source>
        <dbReference type="ARBA" id="ARBA00031593"/>
    </source>
</evidence>
<keyword evidence="5" id="KW-0963">Cytoplasm</keyword>
<sequence>MAEDSEWVVESIAGYLGSPEWIIPLTDFIENKCSVFDDEEENKLSYTEIHQQYKQVVEKLLENYMQEVGISEQQFLDACTSPYAKSKALQALFQPVLASDDFQMFRSLMVQK</sequence>
<evidence type="ECO:0000256" key="5">
    <source>
        <dbReference type="ARBA" id="ARBA00022490"/>
    </source>
</evidence>
<feature type="domain" description="BART" evidence="10">
    <location>
        <begin position="5"/>
        <end position="112"/>
    </location>
</feature>
<evidence type="ECO:0000256" key="7">
    <source>
        <dbReference type="ARBA" id="ARBA00023069"/>
    </source>
</evidence>
<evidence type="ECO:0000313" key="11">
    <source>
        <dbReference type="EMBL" id="TSN95646.1"/>
    </source>
</evidence>
<dbReference type="Proteomes" id="UP000319801">
    <property type="component" value="Unassembled WGS sequence"/>
</dbReference>
<evidence type="ECO:0000256" key="2">
    <source>
        <dbReference type="ARBA" id="ARBA00004496"/>
    </source>
</evidence>
<dbReference type="AlphaFoldDB" id="A0A556U884"/>
<name>A0A556U884_BAGYA</name>
<dbReference type="PANTHER" id="PTHR21532">
    <property type="entry name" value="PHOSPHODIESTERASE HL"/>
    <property type="match status" value="1"/>
</dbReference>
<reference evidence="11 12" key="1">
    <citation type="journal article" date="2019" name="Genome Biol. Evol.">
        <title>Whole-Genome Sequencing of the Giant Devil Catfish, Bagarius yarrelli.</title>
        <authorList>
            <person name="Jiang W."/>
            <person name="Lv Y."/>
            <person name="Cheng L."/>
            <person name="Yang K."/>
            <person name="Chao B."/>
            <person name="Wang X."/>
            <person name="Li Y."/>
            <person name="Pan X."/>
            <person name="You X."/>
            <person name="Zhang Y."/>
            <person name="Yang J."/>
            <person name="Li J."/>
            <person name="Zhang X."/>
            <person name="Liu S."/>
            <person name="Sun C."/>
            <person name="Yang J."/>
            <person name="Shi Q."/>
        </authorList>
    </citation>
    <scope>NUCLEOTIDE SEQUENCE [LARGE SCALE GENOMIC DNA]</scope>
    <source>
        <strain evidence="11">JWS20170419001</strain>
        <tissue evidence="11">Muscle</tissue>
    </source>
</reference>
<accession>A0A556U884</accession>
<evidence type="ECO:0000313" key="12">
    <source>
        <dbReference type="Proteomes" id="UP000319801"/>
    </source>
</evidence>
<keyword evidence="6" id="KW-0175">Coiled coil</keyword>
<comment type="caution">
    <text evidence="11">The sequence shown here is derived from an EMBL/GenBank/DDBJ whole genome shotgun (WGS) entry which is preliminary data.</text>
</comment>
<evidence type="ECO:0000256" key="4">
    <source>
        <dbReference type="ARBA" id="ARBA00021815"/>
    </source>
</evidence>
<keyword evidence="12" id="KW-1185">Reference proteome</keyword>
<gene>
    <name evidence="11" type="ORF">Baya_9760</name>
</gene>
<comment type="similarity">
    <text evidence="3">Belongs to the CFAP36 family.</text>
</comment>
<evidence type="ECO:0000259" key="10">
    <source>
        <dbReference type="Pfam" id="PF11527"/>
    </source>
</evidence>